<feature type="transmembrane region" description="Helical" evidence="6">
    <location>
        <begin position="68"/>
        <end position="90"/>
    </location>
</feature>
<sequence length="385" mass="37947">MSATGYLASATPLRLALSGATVAIPILAIEELADVALGGILVAASLGPAVIAAPVVGAMLDRTRRPRALIAGAGAIAAVGLGIGALLGILPTPLVALGLIAAGAAGPFFMGGLSSFVTDEIPNERRAYALDALSYNLGAVAGPAIVATAVALGSARQAMAAMAVTALVGVIATFATRLRPRPVPTGSMWRTMGDGLRHIALHRPLMIVTGSGTLSQFGGGALSIAAVLLSLERAGGPGGGALIVSAFAIGGLIGALATAARPGRLRPELSMGVGFAVIGLLTVVAAIDWGLVWTVLVIGAAGLFTASSSAAMLLLRKQQSPPRLRGQVFTVGAGLRATAAAAGAAVAGIAAGLGGTALVVAIGLTWIVSGLLLAWYPRNAESFDA</sequence>
<reference evidence="8 9" key="1">
    <citation type="submission" date="2024-09" db="EMBL/GenBank/DDBJ databases">
        <authorList>
            <person name="Sun Q."/>
            <person name="Mori K."/>
        </authorList>
    </citation>
    <scope>NUCLEOTIDE SEQUENCE [LARGE SCALE GENOMIC DNA]</scope>
    <source>
        <strain evidence="8 9">KCTC 23076</strain>
    </source>
</reference>
<gene>
    <name evidence="8" type="ORF">ACFFGH_33030</name>
</gene>
<dbReference type="InterPro" id="IPR011701">
    <property type="entry name" value="MFS"/>
</dbReference>
<dbReference type="PANTHER" id="PTHR23513:SF6">
    <property type="entry name" value="MAJOR FACILITATOR SUPERFAMILY ASSOCIATED DOMAIN-CONTAINING PROTEIN"/>
    <property type="match status" value="1"/>
</dbReference>
<feature type="transmembrane region" description="Helical" evidence="6">
    <location>
        <begin position="269"/>
        <end position="287"/>
    </location>
</feature>
<name>A0ABV6S0B5_9GAMM</name>
<feature type="transmembrane region" description="Helical" evidence="6">
    <location>
        <begin position="205"/>
        <end position="231"/>
    </location>
</feature>
<dbReference type="Gene3D" id="1.20.1250.20">
    <property type="entry name" value="MFS general substrate transporter like domains"/>
    <property type="match status" value="1"/>
</dbReference>
<evidence type="ECO:0000256" key="2">
    <source>
        <dbReference type="ARBA" id="ARBA00022475"/>
    </source>
</evidence>
<dbReference type="PANTHER" id="PTHR23513">
    <property type="entry name" value="INTEGRAL MEMBRANE EFFLUX PROTEIN-RELATED"/>
    <property type="match status" value="1"/>
</dbReference>
<feature type="transmembrane region" description="Helical" evidence="6">
    <location>
        <begin position="293"/>
        <end position="315"/>
    </location>
</feature>
<dbReference type="PROSITE" id="PS50850">
    <property type="entry name" value="MFS"/>
    <property type="match status" value="1"/>
</dbReference>
<dbReference type="EMBL" id="JBHLTG010000016">
    <property type="protein sequence ID" value="MFC0682680.1"/>
    <property type="molecule type" value="Genomic_DNA"/>
</dbReference>
<keyword evidence="5 6" id="KW-0472">Membrane</keyword>
<feature type="domain" description="Major facilitator superfamily (MFS) profile" evidence="7">
    <location>
        <begin position="1"/>
        <end position="181"/>
    </location>
</feature>
<feature type="transmembrane region" description="Helical" evidence="6">
    <location>
        <begin position="129"/>
        <end position="152"/>
    </location>
</feature>
<dbReference type="SUPFAM" id="SSF103473">
    <property type="entry name" value="MFS general substrate transporter"/>
    <property type="match status" value="1"/>
</dbReference>
<evidence type="ECO:0000313" key="9">
    <source>
        <dbReference type="Proteomes" id="UP001589896"/>
    </source>
</evidence>
<comment type="subcellular location">
    <subcellularLocation>
        <location evidence="1">Cell membrane</location>
        <topology evidence="1">Multi-pass membrane protein</topology>
    </subcellularLocation>
</comment>
<evidence type="ECO:0000256" key="6">
    <source>
        <dbReference type="SAM" id="Phobius"/>
    </source>
</evidence>
<feature type="transmembrane region" description="Helical" evidence="6">
    <location>
        <begin position="12"/>
        <end position="29"/>
    </location>
</feature>
<feature type="transmembrane region" description="Helical" evidence="6">
    <location>
        <begin position="96"/>
        <end position="117"/>
    </location>
</feature>
<keyword evidence="9" id="KW-1185">Reference proteome</keyword>
<feature type="transmembrane region" description="Helical" evidence="6">
    <location>
        <begin position="327"/>
        <end position="351"/>
    </location>
</feature>
<dbReference type="InterPro" id="IPR036259">
    <property type="entry name" value="MFS_trans_sf"/>
</dbReference>
<organism evidence="8 9">
    <name type="scientific">Lysobacter korlensis</name>
    <dbReference type="NCBI Taxonomy" id="553636"/>
    <lineage>
        <taxon>Bacteria</taxon>
        <taxon>Pseudomonadati</taxon>
        <taxon>Pseudomonadota</taxon>
        <taxon>Gammaproteobacteria</taxon>
        <taxon>Lysobacterales</taxon>
        <taxon>Lysobacteraceae</taxon>
        <taxon>Lysobacter</taxon>
    </lineage>
</organism>
<evidence type="ECO:0000256" key="1">
    <source>
        <dbReference type="ARBA" id="ARBA00004651"/>
    </source>
</evidence>
<feature type="transmembrane region" description="Helical" evidence="6">
    <location>
        <begin position="357"/>
        <end position="376"/>
    </location>
</feature>
<evidence type="ECO:0000313" key="8">
    <source>
        <dbReference type="EMBL" id="MFC0682680.1"/>
    </source>
</evidence>
<evidence type="ECO:0000256" key="4">
    <source>
        <dbReference type="ARBA" id="ARBA00022989"/>
    </source>
</evidence>
<evidence type="ECO:0000256" key="5">
    <source>
        <dbReference type="ARBA" id="ARBA00023136"/>
    </source>
</evidence>
<dbReference type="RefSeq" id="WP_386676917.1">
    <property type="nucleotide sequence ID" value="NZ_JBHLTG010000016.1"/>
</dbReference>
<proteinExistence type="predicted"/>
<evidence type="ECO:0000259" key="7">
    <source>
        <dbReference type="PROSITE" id="PS50850"/>
    </source>
</evidence>
<feature type="transmembrane region" description="Helical" evidence="6">
    <location>
        <begin position="35"/>
        <end position="56"/>
    </location>
</feature>
<keyword evidence="3 6" id="KW-0812">Transmembrane</keyword>
<evidence type="ECO:0000256" key="3">
    <source>
        <dbReference type="ARBA" id="ARBA00022692"/>
    </source>
</evidence>
<accession>A0ABV6S0B5</accession>
<dbReference type="Pfam" id="PF07690">
    <property type="entry name" value="MFS_1"/>
    <property type="match status" value="1"/>
</dbReference>
<dbReference type="Proteomes" id="UP001589896">
    <property type="component" value="Unassembled WGS sequence"/>
</dbReference>
<feature type="transmembrane region" description="Helical" evidence="6">
    <location>
        <begin position="237"/>
        <end position="257"/>
    </location>
</feature>
<keyword evidence="2" id="KW-1003">Cell membrane</keyword>
<dbReference type="InterPro" id="IPR020846">
    <property type="entry name" value="MFS_dom"/>
</dbReference>
<comment type="caution">
    <text evidence="8">The sequence shown here is derived from an EMBL/GenBank/DDBJ whole genome shotgun (WGS) entry which is preliminary data.</text>
</comment>
<keyword evidence="4 6" id="KW-1133">Transmembrane helix</keyword>
<protein>
    <submittedName>
        <fullName evidence="8">MFS transporter</fullName>
    </submittedName>
</protein>
<feature type="transmembrane region" description="Helical" evidence="6">
    <location>
        <begin position="158"/>
        <end position="178"/>
    </location>
</feature>